<dbReference type="SUPFAM" id="SSF52738">
    <property type="entry name" value="Methylesterase CheB, C-terminal domain"/>
    <property type="match status" value="1"/>
</dbReference>
<keyword evidence="11" id="KW-1185">Reference proteome</keyword>
<comment type="subcellular location">
    <subcellularLocation>
        <location evidence="4">Cytoplasm</location>
    </subcellularLocation>
</comment>
<dbReference type="InterPro" id="IPR001789">
    <property type="entry name" value="Sig_transdc_resp-reg_receiver"/>
</dbReference>
<dbReference type="Pfam" id="PF01339">
    <property type="entry name" value="CheB_methylest"/>
    <property type="match status" value="1"/>
</dbReference>
<comment type="catalytic activity">
    <reaction evidence="4">
        <text>L-glutaminyl-[protein] + H2O = L-glutamyl-[protein] + NH4(+)</text>
        <dbReference type="Rhea" id="RHEA:16441"/>
        <dbReference type="Rhea" id="RHEA-COMP:10207"/>
        <dbReference type="Rhea" id="RHEA-COMP:10208"/>
        <dbReference type="ChEBI" id="CHEBI:15377"/>
        <dbReference type="ChEBI" id="CHEBI:28938"/>
        <dbReference type="ChEBI" id="CHEBI:29973"/>
        <dbReference type="ChEBI" id="CHEBI:30011"/>
        <dbReference type="EC" id="3.5.1.44"/>
    </reaction>
</comment>
<keyword evidence="4" id="KW-0963">Cytoplasm</keyword>
<feature type="domain" description="CheB-type methylesterase" evidence="9">
    <location>
        <begin position="207"/>
        <end position="403"/>
    </location>
</feature>
<evidence type="ECO:0000256" key="6">
    <source>
        <dbReference type="PROSITE-ProRule" id="PRU00169"/>
    </source>
</evidence>
<comment type="catalytic activity">
    <reaction evidence="3 4">
        <text>[protein]-L-glutamate 5-O-methyl ester + H2O = L-glutamyl-[protein] + methanol + H(+)</text>
        <dbReference type="Rhea" id="RHEA:23236"/>
        <dbReference type="Rhea" id="RHEA-COMP:10208"/>
        <dbReference type="Rhea" id="RHEA-COMP:10311"/>
        <dbReference type="ChEBI" id="CHEBI:15377"/>
        <dbReference type="ChEBI" id="CHEBI:15378"/>
        <dbReference type="ChEBI" id="CHEBI:17790"/>
        <dbReference type="ChEBI" id="CHEBI:29973"/>
        <dbReference type="ChEBI" id="CHEBI:82795"/>
        <dbReference type="EC" id="3.1.1.61"/>
    </reaction>
</comment>
<dbReference type="InterPro" id="IPR000673">
    <property type="entry name" value="Sig_transdc_resp-reg_Me-estase"/>
</dbReference>
<dbReference type="Gene3D" id="3.40.50.2300">
    <property type="match status" value="1"/>
</dbReference>
<feature type="active site" evidence="4 5">
    <location>
        <position position="221"/>
    </location>
</feature>
<evidence type="ECO:0000256" key="1">
    <source>
        <dbReference type="ARBA" id="ARBA00022500"/>
    </source>
</evidence>
<dbReference type="PROSITE" id="PS50110">
    <property type="entry name" value="RESPONSE_REGULATORY"/>
    <property type="match status" value="1"/>
</dbReference>
<protein>
    <recommendedName>
        <fullName evidence="4">Protein-glutamate methylesterase/protein-glutamine glutaminase</fullName>
        <ecNumber evidence="4">3.1.1.61</ecNumber>
        <ecNumber evidence="4">3.5.1.44</ecNumber>
    </recommendedName>
</protein>
<dbReference type="CDD" id="cd17541">
    <property type="entry name" value="REC_CheB-like"/>
    <property type="match status" value="1"/>
</dbReference>
<comment type="domain">
    <text evidence="4">Contains a C-terminal catalytic domain, and an N-terminal region which modulates catalytic activity.</text>
</comment>
<dbReference type="PANTHER" id="PTHR42872">
    <property type="entry name" value="PROTEIN-GLUTAMATE METHYLESTERASE/PROTEIN-GLUTAMINE GLUTAMINASE"/>
    <property type="match status" value="1"/>
</dbReference>
<evidence type="ECO:0000256" key="7">
    <source>
        <dbReference type="SAM" id="MobiDB-lite"/>
    </source>
</evidence>
<name>A0ABX0UWK1_9HYPH</name>
<dbReference type="PANTHER" id="PTHR42872:SF3">
    <property type="entry name" value="PROTEIN-GLUTAMATE METHYLESTERASE_PROTEIN-GLUTAMINE GLUTAMINASE 1"/>
    <property type="match status" value="1"/>
</dbReference>
<comment type="function">
    <text evidence="4">Involved in chemotaxis. Part of a chemotaxis signal transduction system that modulates chemotaxis in response to various stimuli. Catalyzes the demethylation of specific methylglutamate residues introduced into the chemoreceptors (methyl-accepting chemotaxis proteins or MCP) by CheR. Also mediates the irreversible deamidation of specific glutamine residues to glutamic acid.</text>
</comment>
<dbReference type="EMBL" id="JAASQI010000002">
    <property type="protein sequence ID" value="NIJ57132.1"/>
    <property type="molecule type" value="Genomic_DNA"/>
</dbReference>
<feature type="active site" evidence="4 5">
    <location>
        <position position="345"/>
    </location>
</feature>
<evidence type="ECO:0000313" key="11">
    <source>
        <dbReference type="Proteomes" id="UP001429580"/>
    </source>
</evidence>
<proteinExistence type="inferred from homology"/>
<comment type="caution">
    <text evidence="10">The sequence shown here is derived from an EMBL/GenBank/DDBJ whole genome shotgun (WGS) entry which is preliminary data.</text>
</comment>
<reference evidence="10 11" key="1">
    <citation type="submission" date="2020-03" db="EMBL/GenBank/DDBJ databases">
        <title>Genomic Encyclopedia of Type Strains, Phase IV (KMG-IV): sequencing the most valuable type-strain genomes for metagenomic binning, comparative biology and taxonomic classification.</title>
        <authorList>
            <person name="Goeker M."/>
        </authorList>
    </citation>
    <scope>NUCLEOTIDE SEQUENCE [LARGE SCALE GENOMIC DNA]</scope>
    <source>
        <strain evidence="10 11">DSM 103870</strain>
    </source>
</reference>
<feature type="modified residue" description="4-aspartylphosphate" evidence="4 6">
    <location>
        <position position="68"/>
    </location>
</feature>
<dbReference type="PIRSF" id="PIRSF000876">
    <property type="entry name" value="RR_chemtxs_CheB"/>
    <property type="match status" value="1"/>
</dbReference>
<evidence type="ECO:0000256" key="2">
    <source>
        <dbReference type="ARBA" id="ARBA00022801"/>
    </source>
</evidence>
<dbReference type="Pfam" id="PF00072">
    <property type="entry name" value="Response_reg"/>
    <property type="match status" value="1"/>
</dbReference>
<organism evidence="10 11">
    <name type="scientific">Pseudochelatococcus lubricantis</name>
    <dbReference type="NCBI Taxonomy" id="1538102"/>
    <lineage>
        <taxon>Bacteria</taxon>
        <taxon>Pseudomonadati</taxon>
        <taxon>Pseudomonadota</taxon>
        <taxon>Alphaproteobacteria</taxon>
        <taxon>Hyphomicrobiales</taxon>
        <taxon>Chelatococcaceae</taxon>
        <taxon>Pseudochelatococcus</taxon>
    </lineage>
</organism>
<feature type="region of interest" description="Disordered" evidence="7">
    <location>
        <begin position="155"/>
        <end position="202"/>
    </location>
</feature>
<dbReference type="InterPro" id="IPR008248">
    <property type="entry name" value="CheB-like"/>
</dbReference>
<dbReference type="EC" id="3.5.1.44" evidence="4"/>
<keyword evidence="4 6" id="KW-0597">Phosphoprotein</keyword>
<keyword evidence="2 4" id="KW-0378">Hydrolase</keyword>
<evidence type="ECO:0000259" key="8">
    <source>
        <dbReference type="PROSITE" id="PS50110"/>
    </source>
</evidence>
<comment type="PTM">
    <text evidence="4">Phosphorylated by CheA. Phosphorylation of the N-terminal regulatory domain activates the methylesterase activity.</text>
</comment>
<dbReference type="NCBIfam" id="NF001965">
    <property type="entry name" value="PRK00742.1"/>
    <property type="match status" value="1"/>
</dbReference>
<dbReference type="SUPFAM" id="SSF52172">
    <property type="entry name" value="CheY-like"/>
    <property type="match status" value="1"/>
</dbReference>
<evidence type="ECO:0000256" key="3">
    <source>
        <dbReference type="ARBA" id="ARBA00048267"/>
    </source>
</evidence>
<evidence type="ECO:0000313" key="10">
    <source>
        <dbReference type="EMBL" id="NIJ57132.1"/>
    </source>
</evidence>
<dbReference type="Gene3D" id="3.40.50.180">
    <property type="entry name" value="Methylesterase CheB, C-terminal domain"/>
    <property type="match status" value="1"/>
</dbReference>
<evidence type="ECO:0000256" key="4">
    <source>
        <dbReference type="HAMAP-Rule" id="MF_00099"/>
    </source>
</evidence>
<sequence>MSVTRDLQTGAGSDDIRVMIVDDSAVIRGLTARWIAEAAGVAVVATHANGRKAVEDVAISKPDVVILDIEMPEMDGLTALPLLLERHPGVVVIVSSTLSRRGAEISLRALSLGAAECIAKPDGSGRIASAAEYRRELFDMVTHLGARARARRAREGAVAAGTREQAAPARLPPEARGHLPEQATGGRAGSGPPVRRQAAEGARALRPYSSVPPRVLALGSSTGGPQALVQVLASCREVLARVPVLVVQHMPPTFTALLAEQLGRAAGLPAAEAKEGEAVVAGRIYVAPGGLHMLVACKEDAIVARLSDTPPEHFCKPAVDPLFRSVAQVFGPAALGVVLTGMGSDGGLGAAAIAASGGSVVIQDEETSVVWGMPGAVAAAGACAGIFPLPQIGGQLRELLRGSAR</sequence>
<dbReference type="EC" id="3.1.1.61" evidence="4"/>
<dbReference type="SMART" id="SM00448">
    <property type="entry name" value="REC"/>
    <property type="match status" value="1"/>
</dbReference>
<dbReference type="Proteomes" id="UP001429580">
    <property type="component" value="Unassembled WGS sequence"/>
</dbReference>
<dbReference type="InterPro" id="IPR011006">
    <property type="entry name" value="CheY-like_superfamily"/>
</dbReference>
<gene>
    <name evidence="4" type="primary">cheB</name>
    <name evidence="10" type="ORF">FHS82_000958</name>
</gene>
<comment type="similarity">
    <text evidence="4">Belongs to the CheB family.</text>
</comment>
<dbReference type="InterPro" id="IPR035909">
    <property type="entry name" value="CheB_C"/>
</dbReference>
<dbReference type="HAMAP" id="MF_00099">
    <property type="entry name" value="CheB_chemtxs"/>
    <property type="match status" value="1"/>
</dbReference>
<evidence type="ECO:0000259" key="9">
    <source>
        <dbReference type="PROSITE" id="PS50122"/>
    </source>
</evidence>
<accession>A0ABX0UWK1</accession>
<evidence type="ECO:0000256" key="5">
    <source>
        <dbReference type="PROSITE-ProRule" id="PRU00050"/>
    </source>
</evidence>
<keyword evidence="1 4" id="KW-0145">Chemotaxis</keyword>
<dbReference type="PROSITE" id="PS50122">
    <property type="entry name" value="CHEB"/>
    <property type="match status" value="1"/>
</dbReference>
<feature type="active site" evidence="4 5">
    <location>
        <position position="249"/>
    </location>
</feature>
<feature type="domain" description="Response regulatory" evidence="8">
    <location>
        <begin position="17"/>
        <end position="135"/>
    </location>
</feature>
<dbReference type="CDD" id="cd16432">
    <property type="entry name" value="CheB_Rec"/>
    <property type="match status" value="1"/>
</dbReference>
<dbReference type="GO" id="GO:0008984">
    <property type="term" value="F:protein-glutamate methylesterase activity"/>
    <property type="evidence" value="ECO:0007669"/>
    <property type="project" value="UniProtKB-EC"/>
</dbReference>